<dbReference type="Proteomes" id="UP001057375">
    <property type="component" value="Unassembled WGS sequence"/>
</dbReference>
<evidence type="ECO:0000256" key="7">
    <source>
        <dbReference type="SAM" id="MobiDB-lite"/>
    </source>
</evidence>
<evidence type="ECO:0000313" key="10">
    <source>
        <dbReference type="Proteomes" id="UP001057375"/>
    </source>
</evidence>
<feature type="compositionally biased region" description="Low complexity" evidence="7">
    <location>
        <begin position="218"/>
        <end position="234"/>
    </location>
</feature>
<dbReference type="PANTHER" id="PTHR30269">
    <property type="entry name" value="TRANSMEMBRANE PROTEIN YFCA"/>
    <property type="match status" value="1"/>
</dbReference>
<dbReference type="InterPro" id="IPR052017">
    <property type="entry name" value="TSUP"/>
</dbReference>
<keyword evidence="10" id="KW-1185">Reference proteome</keyword>
<keyword evidence="5 8" id="KW-1133">Transmembrane helix</keyword>
<feature type="transmembrane region" description="Helical" evidence="8">
    <location>
        <begin position="352"/>
        <end position="371"/>
    </location>
</feature>
<evidence type="ECO:0000256" key="8">
    <source>
        <dbReference type="SAM" id="Phobius"/>
    </source>
</evidence>
<comment type="subcellular location">
    <subcellularLocation>
        <location evidence="1">Cell membrane</location>
        <topology evidence="1">Multi-pass membrane protein</topology>
    </subcellularLocation>
</comment>
<protein>
    <submittedName>
        <fullName evidence="9">Transmembrane protein TauE-like protein</fullName>
    </submittedName>
</protein>
<keyword evidence="3" id="KW-1003">Cell membrane</keyword>
<feature type="transmembrane region" description="Helical" evidence="8">
    <location>
        <begin position="102"/>
        <end position="120"/>
    </location>
</feature>
<dbReference type="InterPro" id="IPR002781">
    <property type="entry name" value="TM_pro_TauE-like"/>
</dbReference>
<organism evidence="9 10">
    <name type="scientific">Aduncisulcus paluster</name>
    <dbReference type="NCBI Taxonomy" id="2918883"/>
    <lineage>
        <taxon>Eukaryota</taxon>
        <taxon>Metamonada</taxon>
        <taxon>Carpediemonas-like organisms</taxon>
        <taxon>Aduncisulcus</taxon>
    </lineage>
</organism>
<dbReference type="EMBL" id="BQXS01011131">
    <property type="protein sequence ID" value="GKT36054.1"/>
    <property type="molecule type" value="Genomic_DNA"/>
</dbReference>
<feature type="transmembrane region" description="Helical" evidence="8">
    <location>
        <begin position="383"/>
        <end position="404"/>
    </location>
</feature>
<evidence type="ECO:0000256" key="1">
    <source>
        <dbReference type="ARBA" id="ARBA00004651"/>
    </source>
</evidence>
<keyword evidence="2" id="KW-0813">Transport</keyword>
<dbReference type="PANTHER" id="PTHR30269:SF0">
    <property type="entry name" value="MEMBRANE TRANSPORTER PROTEIN YFCA-RELATED"/>
    <property type="match status" value="1"/>
</dbReference>
<keyword evidence="6 8" id="KW-0472">Membrane</keyword>
<feature type="region of interest" description="Disordered" evidence="7">
    <location>
        <begin position="218"/>
        <end position="242"/>
    </location>
</feature>
<feature type="transmembrane region" description="Helical" evidence="8">
    <location>
        <begin position="73"/>
        <end position="96"/>
    </location>
</feature>
<feature type="transmembrane region" description="Helical" evidence="8">
    <location>
        <begin position="7"/>
        <end position="27"/>
    </location>
</feature>
<evidence type="ECO:0000256" key="5">
    <source>
        <dbReference type="ARBA" id="ARBA00022989"/>
    </source>
</evidence>
<evidence type="ECO:0000256" key="4">
    <source>
        <dbReference type="ARBA" id="ARBA00022692"/>
    </source>
</evidence>
<sequence>MELIHILIFLPISVLIGVGASLISLTAWNLVVPLSFCVFKYDILESVYLSLLVDFSTNLALTVVYRKRVCWELVVIGACIIVPIVFGMTFFSAWFLEKYQTLLFNLIGPFAAILGIPFLISGYKLLKAPKDEDGVALIGEVTKDYADIDSYESISYDNEDKIDKIGTGALPSMSESVCPTQSQSVDAKEIIMADSAPVEPQCLEPLVGVALDTSGGSLLLDDSTHTRSSSPSSTKGETHEERVALRKARRAARKVRRKAKIAEMRNTVTAWNEVKHEKKRVVKYCLLLAASCIYVGILGFSGGMLMAVVLVFAFKFEMLQATATSNAQVVVMTFVCVVSHSFRLTRSNYHEIWPYMIMMPVLAIGGAIISAKFAMKLSEGWCRIIVGIATVLSAIAAVFQVFVIQ</sequence>
<accession>A0ABQ5KX95</accession>
<proteinExistence type="predicted"/>
<gene>
    <name evidence="9" type="ORF">ADUPG1_009087</name>
</gene>
<evidence type="ECO:0000256" key="2">
    <source>
        <dbReference type="ARBA" id="ARBA00022448"/>
    </source>
</evidence>
<evidence type="ECO:0000256" key="3">
    <source>
        <dbReference type="ARBA" id="ARBA00022475"/>
    </source>
</evidence>
<reference evidence="9" key="1">
    <citation type="submission" date="2022-03" db="EMBL/GenBank/DDBJ databases">
        <title>Draft genome sequence of Aduncisulcus paluster, a free-living microaerophilic Fornicata.</title>
        <authorList>
            <person name="Yuyama I."/>
            <person name="Kume K."/>
            <person name="Tamura T."/>
            <person name="Inagaki Y."/>
            <person name="Hashimoto T."/>
        </authorList>
    </citation>
    <scope>NUCLEOTIDE SEQUENCE</scope>
    <source>
        <strain evidence="9">NY0171</strain>
    </source>
</reference>
<comment type="caution">
    <text evidence="9">The sequence shown here is derived from an EMBL/GenBank/DDBJ whole genome shotgun (WGS) entry which is preliminary data.</text>
</comment>
<feature type="transmembrane region" description="Helical" evidence="8">
    <location>
        <begin position="47"/>
        <end position="66"/>
    </location>
</feature>
<feature type="transmembrane region" description="Helical" evidence="8">
    <location>
        <begin position="284"/>
        <end position="314"/>
    </location>
</feature>
<evidence type="ECO:0000313" key="9">
    <source>
        <dbReference type="EMBL" id="GKT36054.1"/>
    </source>
</evidence>
<keyword evidence="4 8" id="KW-0812">Transmembrane</keyword>
<name>A0ABQ5KX95_9EUKA</name>
<dbReference type="Pfam" id="PF01925">
    <property type="entry name" value="TauE"/>
    <property type="match status" value="1"/>
</dbReference>
<evidence type="ECO:0000256" key="6">
    <source>
        <dbReference type="ARBA" id="ARBA00023136"/>
    </source>
</evidence>